<evidence type="ECO:0000256" key="1">
    <source>
        <dbReference type="SAM" id="MobiDB-lite"/>
    </source>
</evidence>
<comment type="caution">
    <text evidence="2">The sequence shown here is derived from an EMBL/GenBank/DDBJ whole genome shotgun (WGS) entry which is preliminary data.</text>
</comment>
<feature type="region of interest" description="Disordered" evidence="1">
    <location>
        <begin position="1"/>
        <end position="26"/>
    </location>
</feature>
<evidence type="ECO:0000313" key="3">
    <source>
        <dbReference type="Proteomes" id="UP000266841"/>
    </source>
</evidence>
<proteinExistence type="predicted"/>
<feature type="non-terminal residue" evidence="2">
    <location>
        <position position="1"/>
    </location>
</feature>
<keyword evidence="3" id="KW-1185">Reference proteome</keyword>
<gene>
    <name evidence="2" type="ORF">THAOC_14788</name>
</gene>
<reference evidence="2 3" key="1">
    <citation type="journal article" date="2012" name="Genome Biol.">
        <title>Genome and low-iron response of an oceanic diatom adapted to chronic iron limitation.</title>
        <authorList>
            <person name="Lommer M."/>
            <person name="Specht M."/>
            <person name="Roy A.S."/>
            <person name="Kraemer L."/>
            <person name="Andreson R."/>
            <person name="Gutowska M.A."/>
            <person name="Wolf J."/>
            <person name="Bergner S.V."/>
            <person name="Schilhabel M.B."/>
            <person name="Klostermeier U.C."/>
            <person name="Beiko R.G."/>
            <person name="Rosenstiel P."/>
            <person name="Hippler M."/>
            <person name="Laroche J."/>
        </authorList>
    </citation>
    <scope>NUCLEOTIDE SEQUENCE [LARGE SCALE GENOMIC DNA]</scope>
    <source>
        <strain evidence="2 3">CCMP1005</strain>
    </source>
</reference>
<sequence>SLARPKHVGGGRTLSPRDMVCTNSGAMVKPSALSKIESPSVVRLVH</sequence>
<dbReference type="Proteomes" id="UP000266841">
    <property type="component" value="Unassembled WGS sequence"/>
</dbReference>
<protein>
    <submittedName>
        <fullName evidence="2">Uncharacterized protein</fullName>
    </submittedName>
</protein>
<dbReference type="AlphaFoldDB" id="K0STX8"/>
<organism evidence="2 3">
    <name type="scientific">Thalassiosira oceanica</name>
    <name type="common">Marine diatom</name>
    <dbReference type="NCBI Taxonomy" id="159749"/>
    <lineage>
        <taxon>Eukaryota</taxon>
        <taxon>Sar</taxon>
        <taxon>Stramenopiles</taxon>
        <taxon>Ochrophyta</taxon>
        <taxon>Bacillariophyta</taxon>
        <taxon>Coscinodiscophyceae</taxon>
        <taxon>Thalassiosirophycidae</taxon>
        <taxon>Thalassiosirales</taxon>
        <taxon>Thalassiosiraceae</taxon>
        <taxon>Thalassiosira</taxon>
    </lineage>
</organism>
<evidence type="ECO:0000313" key="2">
    <source>
        <dbReference type="EMBL" id="EJK64471.1"/>
    </source>
</evidence>
<dbReference type="EMBL" id="AGNL01017220">
    <property type="protein sequence ID" value="EJK64471.1"/>
    <property type="molecule type" value="Genomic_DNA"/>
</dbReference>
<accession>K0STX8</accession>
<name>K0STX8_THAOC</name>